<feature type="transmembrane region" description="Helical" evidence="8">
    <location>
        <begin position="99"/>
        <end position="118"/>
    </location>
</feature>
<comment type="caution">
    <text evidence="10">The sequence shown here is derived from an EMBL/GenBank/DDBJ whole genome shotgun (WGS) entry which is preliminary data.</text>
</comment>
<dbReference type="AlphaFoldDB" id="A0A9W9HCZ1"/>
<comment type="subcellular location">
    <subcellularLocation>
        <location evidence="1">Membrane</location>
        <topology evidence="1">Multi-pass membrane protein</topology>
    </subcellularLocation>
</comment>
<feature type="transmembrane region" description="Helical" evidence="8">
    <location>
        <begin position="443"/>
        <end position="467"/>
    </location>
</feature>
<feature type="transmembrane region" description="Helical" evidence="8">
    <location>
        <begin position="519"/>
        <end position="537"/>
    </location>
</feature>
<evidence type="ECO:0000259" key="9">
    <source>
        <dbReference type="Pfam" id="PF00324"/>
    </source>
</evidence>
<evidence type="ECO:0000256" key="7">
    <source>
        <dbReference type="SAM" id="MobiDB-lite"/>
    </source>
</evidence>
<feature type="region of interest" description="Disordered" evidence="7">
    <location>
        <begin position="1"/>
        <end position="23"/>
    </location>
</feature>
<gene>
    <name evidence="10" type="ORF">N7476_006819</name>
</gene>
<feature type="transmembrane region" description="Helical" evidence="8">
    <location>
        <begin position="185"/>
        <end position="206"/>
    </location>
</feature>
<dbReference type="GO" id="GO:0016020">
    <property type="term" value="C:membrane"/>
    <property type="evidence" value="ECO:0007669"/>
    <property type="project" value="UniProtKB-SubCell"/>
</dbReference>
<evidence type="ECO:0000256" key="8">
    <source>
        <dbReference type="SAM" id="Phobius"/>
    </source>
</evidence>
<protein>
    <recommendedName>
        <fullName evidence="9">Amino acid permease/ SLC12A domain-containing protein</fullName>
    </recommendedName>
</protein>
<dbReference type="Gene3D" id="1.20.1740.10">
    <property type="entry name" value="Amino acid/polyamine transporter I"/>
    <property type="match status" value="1"/>
</dbReference>
<keyword evidence="2" id="KW-0813">Transport</keyword>
<keyword evidence="5 8" id="KW-1133">Transmembrane helix</keyword>
<feature type="transmembrane region" description="Helical" evidence="8">
    <location>
        <begin position="488"/>
        <end position="507"/>
    </location>
</feature>
<dbReference type="EMBL" id="JAPZBO010000007">
    <property type="protein sequence ID" value="KAJ5310959.1"/>
    <property type="molecule type" value="Genomic_DNA"/>
</dbReference>
<evidence type="ECO:0000256" key="3">
    <source>
        <dbReference type="ARBA" id="ARBA00022692"/>
    </source>
</evidence>
<dbReference type="InterPro" id="IPR050524">
    <property type="entry name" value="APC_YAT"/>
</dbReference>
<dbReference type="InterPro" id="IPR004841">
    <property type="entry name" value="AA-permease/SLC12A_dom"/>
</dbReference>
<proteinExistence type="predicted"/>
<feature type="transmembrane region" description="Helical" evidence="8">
    <location>
        <begin position="313"/>
        <end position="335"/>
    </location>
</feature>
<evidence type="ECO:0000256" key="2">
    <source>
        <dbReference type="ARBA" id="ARBA00022448"/>
    </source>
</evidence>
<evidence type="ECO:0000256" key="1">
    <source>
        <dbReference type="ARBA" id="ARBA00004141"/>
    </source>
</evidence>
<keyword evidence="4" id="KW-0029">Amino-acid transport</keyword>
<dbReference type="Pfam" id="PF00324">
    <property type="entry name" value="AA_permease"/>
    <property type="match status" value="1"/>
</dbReference>
<reference evidence="10" key="1">
    <citation type="submission" date="2022-12" db="EMBL/GenBank/DDBJ databases">
        <authorList>
            <person name="Petersen C."/>
        </authorList>
    </citation>
    <scope>NUCLEOTIDE SEQUENCE</scope>
    <source>
        <strain evidence="10">IBT 21472</strain>
    </source>
</reference>
<feature type="domain" description="Amino acid permease/ SLC12A" evidence="9">
    <location>
        <begin position="96"/>
        <end position="548"/>
    </location>
</feature>
<organism evidence="10 11">
    <name type="scientific">Penicillium atrosanguineum</name>
    <dbReference type="NCBI Taxonomy" id="1132637"/>
    <lineage>
        <taxon>Eukaryota</taxon>
        <taxon>Fungi</taxon>
        <taxon>Dikarya</taxon>
        <taxon>Ascomycota</taxon>
        <taxon>Pezizomycotina</taxon>
        <taxon>Eurotiomycetes</taxon>
        <taxon>Eurotiomycetidae</taxon>
        <taxon>Eurotiales</taxon>
        <taxon>Aspergillaceae</taxon>
        <taxon>Penicillium</taxon>
    </lineage>
</organism>
<dbReference type="FunFam" id="1.20.1740.10:FF:000006">
    <property type="entry name" value="General amino acid permease"/>
    <property type="match status" value="1"/>
</dbReference>
<keyword evidence="11" id="KW-1185">Reference proteome</keyword>
<dbReference type="PANTHER" id="PTHR43341:SF39">
    <property type="entry name" value="AMINO ACID TRANSPORTER (EUROFUNG)-RELATED"/>
    <property type="match status" value="1"/>
</dbReference>
<evidence type="ECO:0000256" key="5">
    <source>
        <dbReference type="ARBA" id="ARBA00022989"/>
    </source>
</evidence>
<evidence type="ECO:0000256" key="6">
    <source>
        <dbReference type="ARBA" id="ARBA00023136"/>
    </source>
</evidence>
<evidence type="ECO:0000313" key="10">
    <source>
        <dbReference type="EMBL" id="KAJ5310959.1"/>
    </source>
</evidence>
<feature type="transmembrane region" description="Helical" evidence="8">
    <location>
        <begin position="218"/>
        <end position="242"/>
    </location>
</feature>
<dbReference type="PROSITE" id="PS00218">
    <property type="entry name" value="AMINO_ACID_PERMEASE_1"/>
    <property type="match status" value="1"/>
</dbReference>
<reference evidence="10" key="2">
    <citation type="journal article" date="2023" name="IMA Fungus">
        <title>Comparative genomic study of the Penicillium genus elucidates a diverse pangenome and 15 lateral gene transfer events.</title>
        <authorList>
            <person name="Petersen C."/>
            <person name="Sorensen T."/>
            <person name="Nielsen M.R."/>
            <person name="Sondergaard T.E."/>
            <person name="Sorensen J.L."/>
            <person name="Fitzpatrick D.A."/>
            <person name="Frisvad J.C."/>
            <person name="Nielsen K.L."/>
        </authorList>
    </citation>
    <scope>NUCLEOTIDE SEQUENCE</scope>
    <source>
        <strain evidence="10">IBT 21472</strain>
    </source>
</reference>
<dbReference type="GO" id="GO:0015171">
    <property type="term" value="F:amino acid transmembrane transporter activity"/>
    <property type="evidence" value="ECO:0007669"/>
    <property type="project" value="TreeGrafter"/>
</dbReference>
<dbReference type="PANTHER" id="PTHR43341">
    <property type="entry name" value="AMINO ACID PERMEASE"/>
    <property type="match status" value="1"/>
</dbReference>
<keyword evidence="3 8" id="KW-0812">Transmembrane</keyword>
<sequence length="584" mass="64843">MQHRQEKRQDERSSAPPHIKPTLLDNPILPEIIDFGSRYAFVKYDEPSNAHLDQGGIERGVPGTRSNHQSVPSEIDKGETEQRNVGTLRRRLKSRHVQFLALSGAIGTGLFVGAGQVLSLAGPLSAVLAYSITGLNLYAVINSMGEMATWLPLPGAVPVYASRFVDEALGFTLGWNYWYQFAIDVPIEISAAALITVLYVLIFVINTLPVRVYGEVEFFLGSIKLTTIAGLMLLMLIITLGGTPTHDRVGFRFWVHPGPMNEYLKTGSLGRFLAFWKVFIQATFSYGGSEMVVVAAGETENPRRNIPKAVRRVFWRIAIFYVGSVFLVGLCVSSRDPRLLNAIDAGDSGAGASPFVIAIVNGGISVLPSIINAVIVTSALSAGNSFFYASTRILYATALDGKAPRILCYEKFGVPYACVAVTAALSLLVYLNVSASSAEVFFWISNLSSVSTLIVWSSLSITYIRFYRELKYHGVPRSSLPFKSPFQPFMAWFDLIFSSTVAFFNGFDAFFPGHFSAKSFIPPYIDIPIFACLFLGYKIVKRTKFVKIEEMDLWSGKEEADQLECEWEEPKPRHFLERIWFWVA</sequence>
<dbReference type="InterPro" id="IPR004840">
    <property type="entry name" value="Amino_acid_permease_CS"/>
</dbReference>
<dbReference type="PIRSF" id="PIRSF006060">
    <property type="entry name" value="AA_transporter"/>
    <property type="match status" value="1"/>
</dbReference>
<dbReference type="Proteomes" id="UP001147746">
    <property type="component" value="Unassembled WGS sequence"/>
</dbReference>
<feature type="transmembrane region" description="Helical" evidence="8">
    <location>
        <begin position="355"/>
        <end position="382"/>
    </location>
</feature>
<evidence type="ECO:0000313" key="11">
    <source>
        <dbReference type="Proteomes" id="UP001147746"/>
    </source>
</evidence>
<feature type="region of interest" description="Disordered" evidence="7">
    <location>
        <begin position="59"/>
        <end position="82"/>
    </location>
</feature>
<name>A0A9W9HCZ1_9EURO</name>
<feature type="transmembrane region" description="Helical" evidence="8">
    <location>
        <begin position="412"/>
        <end position="431"/>
    </location>
</feature>
<evidence type="ECO:0000256" key="4">
    <source>
        <dbReference type="ARBA" id="ARBA00022970"/>
    </source>
</evidence>
<keyword evidence="6 8" id="KW-0472">Membrane</keyword>
<accession>A0A9W9HCZ1</accession>